<evidence type="ECO:0000313" key="3">
    <source>
        <dbReference type="Proteomes" id="UP000789831"/>
    </source>
</evidence>
<organism evidence="2 3">
    <name type="scientific">Ambispora gerdemannii</name>
    <dbReference type="NCBI Taxonomy" id="144530"/>
    <lineage>
        <taxon>Eukaryota</taxon>
        <taxon>Fungi</taxon>
        <taxon>Fungi incertae sedis</taxon>
        <taxon>Mucoromycota</taxon>
        <taxon>Glomeromycotina</taxon>
        <taxon>Glomeromycetes</taxon>
        <taxon>Archaeosporales</taxon>
        <taxon>Ambisporaceae</taxon>
        <taxon>Ambispora</taxon>
    </lineage>
</organism>
<keyword evidence="1" id="KW-0472">Membrane</keyword>
<proteinExistence type="predicted"/>
<evidence type="ECO:0000256" key="1">
    <source>
        <dbReference type="SAM" id="Phobius"/>
    </source>
</evidence>
<keyword evidence="3" id="KW-1185">Reference proteome</keyword>
<feature type="transmembrane region" description="Helical" evidence="1">
    <location>
        <begin position="31"/>
        <end position="50"/>
    </location>
</feature>
<dbReference type="AlphaFoldDB" id="A0A9N9AIH9"/>
<dbReference type="EMBL" id="CAJVPL010000788">
    <property type="protein sequence ID" value="CAG8529676.1"/>
    <property type="molecule type" value="Genomic_DNA"/>
</dbReference>
<comment type="caution">
    <text evidence="2">The sequence shown here is derived from an EMBL/GenBank/DDBJ whole genome shotgun (WGS) entry which is preliminary data.</text>
</comment>
<keyword evidence="1" id="KW-0812">Transmembrane</keyword>
<keyword evidence="1" id="KW-1133">Transmembrane helix</keyword>
<name>A0A9N9AIH9_9GLOM</name>
<gene>
    <name evidence="2" type="ORF">AGERDE_LOCUS5649</name>
</gene>
<sequence length="227" mass="26469">MWDKPVYGVFINACSASTKDFLTVMMMTHYLNIYIFALFFNFLFVSLVGVPTKYEIPIIDVNVETSAKGDNYDNFEISIIHGQVKSIAIDSIDNNREQKDDFLTSIHMQYSVYHQKYDDFIFIYFNGMSPPEESSCLHHYSQRIASIQIRSLEGKKFFPGDKNFSLGNDPESLDKVRLRNCQFVVDAYDKLLVNPDNMFLTNFVMEYVKSGESYNFYVRPGWKFEKV</sequence>
<accession>A0A9N9AIH9</accession>
<evidence type="ECO:0000313" key="2">
    <source>
        <dbReference type="EMBL" id="CAG8529676.1"/>
    </source>
</evidence>
<reference evidence="2" key="1">
    <citation type="submission" date="2021-06" db="EMBL/GenBank/DDBJ databases">
        <authorList>
            <person name="Kallberg Y."/>
            <person name="Tangrot J."/>
            <person name="Rosling A."/>
        </authorList>
    </citation>
    <scope>NUCLEOTIDE SEQUENCE</scope>
    <source>
        <strain evidence="2">MT106</strain>
    </source>
</reference>
<dbReference type="Proteomes" id="UP000789831">
    <property type="component" value="Unassembled WGS sequence"/>
</dbReference>
<protein>
    <submittedName>
        <fullName evidence="2">7077_t:CDS:1</fullName>
    </submittedName>
</protein>